<dbReference type="SUPFAM" id="SSF52833">
    <property type="entry name" value="Thioredoxin-like"/>
    <property type="match status" value="1"/>
</dbReference>
<dbReference type="EMBL" id="BLLK01000038">
    <property type="protein sequence ID" value="GFH49829.1"/>
    <property type="molecule type" value="Genomic_DNA"/>
</dbReference>
<name>A0AAD3CSE0_9STRA</name>
<dbReference type="Pfam" id="PF05768">
    <property type="entry name" value="Glrx-like"/>
    <property type="match status" value="1"/>
</dbReference>
<protein>
    <recommendedName>
        <fullName evidence="1">Glutaredoxin-like protein</fullName>
    </recommendedName>
</protein>
<dbReference type="AlphaFoldDB" id="A0AAD3CSE0"/>
<keyword evidence="4" id="KW-1185">Reference proteome</keyword>
<dbReference type="PANTHER" id="PTHR33558">
    <property type="entry name" value="GLUTAREDOXIN-LIKE PROTEIN C5ORF63 HOMOLOG"/>
    <property type="match status" value="1"/>
</dbReference>
<keyword evidence="1" id="KW-0249">Electron transport</keyword>
<dbReference type="InterPro" id="IPR036249">
    <property type="entry name" value="Thioredoxin-like_sf"/>
</dbReference>
<comment type="caution">
    <text evidence="3">The sequence shown here is derived from an EMBL/GenBank/DDBJ whole genome shotgun (WGS) entry which is preliminary data.</text>
</comment>
<dbReference type="Gene3D" id="3.40.30.10">
    <property type="entry name" value="Glutaredoxin"/>
    <property type="match status" value="1"/>
</dbReference>
<accession>A0AAD3CSE0</accession>
<keyword evidence="1" id="KW-0813">Transport</keyword>
<dbReference type="Proteomes" id="UP001054902">
    <property type="component" value="Unassembled WGS sequence"/>
</dbReference>
<dbReference type="PANTHER" id="PTHR33558:SF1">
    <property type="entry name" value="GLUTAREDOXIN-LIKE PROTEIN C5ORF63 HOMOLOG"/>
    <property type="match status" value="1"/>
</dbReference>
<dbReference type="InterPro" id="IPR052565">
    <property type="entry name" value="Glutaredoxin-like_YDR286C"/>
</dbReference>
<feature type="compositionally biased region" description="Basic and acidic residues" evidence="2">
    <location>
        <begin position="146"/>
        <end position="170"/>
    </location>
</feature>
<comment type="similarity">
    <text evidence="1">Belongs to the glutaredoxin family.</text>
</comment>
<evidence type="ECO:0000256" key="1">
    <source>
        <dbReference type="RuleBase" id="RU363082"/>
    </source>
</evidence>
<dbReference type="InterPro" id="IPR008554">
    <property type="entry name" value="Glutaredoxin-like"/>
</dbReference>
<proteinExistence type="inferred from homology"/>
<feature type="region of interest" description="Disordered" evidence="2">
    <location>
        <begin position="143"/>
        <end position="170"/>
    </location>
</feature>
<reference evidence="3 4" key="1">
    <citation type="journal article" date="2021" name="Sci. Rep.">
        <title>The genome of the diatom Chaetoceros tenuissimus carries an ancient integrated fragment of an extant virus.</title>
        <authorList>
            <person name="Hongo Y."/>
            <person name="Kimura K."/>
            <person name="Takaki Y."/>
            <person name="Yoshida Y."/>
            <person name="Baba S."/>
            <person name="Kobayashi G."/>
            <person name="Nagasaki K."/>
            <person name="Hano T."/>
            <person name="Tomaru Y."/>
        </authorList>
    </citation>
    <scope>NUCLEOTIDE SEQUENCE [LARGE SCALE GENOMIC DNA]</scope>
    <source>
        <strain evidence="3 4">NIES-3715</strain>
    </source>
</reference>
<organism evidence="3 4">
    <name type="scientific">Chaetoceros tenuissimus</name>
    <dbReference type="NCBI Taxonomy" id="426638"/>
    <lineage>
        <taxon>Eukaryota</taxon>
        <taxon>Sar</taxon>
        <taxon>Stramenopiles</taxon>
        <taxon>Ochrophyta</taxon>
        <taxon>Bacillariophyta</taxon>
        <taxon>Coscinodiscophyceae</taxon>
        <taxon>Chaetocerotophycidae</taxon>
        <taxon>Chaetocerotales</taxon>
        <taxon>Chaetocerotaceae</taxon>
        <taxon>Chaetoceros</taxon>
    </lineage>
</organism>
<evidence type="ECO:0000256" key="2">
    <source>
        <dbReference type="SAM" id="MobiDB-lite"/>
    </source>
</evidence>
<gene>
    <name evidence="3" type="ORF">CTEN210_06305</name>
</gene>
<evidence type="ECO:0000313" key="3">
    <source>
        <dbReference type="EMBL" id="GFH49829.1"/>
    </source>
</evidence>
<evidence type="ECO:0000313" key="4">
    <source>
        <dbReference type="Proteomes" id="UP001054902"/>
    </source>
</evidence>
<sequence>MKYTGLKSMLLLGSVAKSRAFVQPFTQNISRLGLRSLHMERSGQSVTGLIYQDSTGATNAPMVQLYTKEGCTLCDKVSDVLKSLREECPHSLEAIDITDEGKEDIYDKYKWDIPVLHIEGKYWTKHKLTSDEAVEAIAKATSGEFEVQRGEPDAGALERRREERERNAKA</sequence>